<dbReference type="Gene3D" id="1.25.40.10">
    <property type="entry name" value="Tetratricopeptide repeat domain"/>
    <property type="match status" value="1"/>
</dbReference>
<dbReference type="Pfam" id="PF08238">
    <property type="entry name" value="Sel1"/>
    <property type="match status" value="2"/>
</dbReference>
<accession>A0A397VYI2</accession>
<gene>
    <name evidence="1" type="ORF">C2G38_2263229</name>
</gene>
<evidence type="ECO:0000313" key="2">
    <source>
        <dbReference type="Proteomes" id="UP000266673"/>
    </source>
</evidence>
<name>A0A397VYI2_9GLOM</name>
<keyword evidence="2" id="KW-1185">Reference proteome</keyword>
<dbReference type="STRING" id="44941.A0A397VYI2"/>
<evidence type="ECO:0008006" key="3">
    <source>
        <dbReference type="Google" id="ProtNLM"/>
    </source>
</evidence>
<dbReference type="OrthoDB" id="2384430at2759"/>
<comment type="caution">
    <text evidence="1">The sequence shown here is derived from an EMBL/GenBank/DDBJ whole genome shotgun (WGS) entry which is preliminary data.</text>
</comment>
<sequence>MVVESEDSLLLQTKKKKIQILKLFQHEKRKKIGLCYENGVGVEKDEHKAFIYYQKSAEMGYVNGIHDIGYCYLYGVGVEKDEHKAFFYFQKSAEMGNAMEQIVLNIVICLELELK</sequence>
<dbReference type="SUPFAM" id="SSF81901">
    <property type="entry name" value="HCP-like"/>
    <property type="match status" value="1"/>
</dbReference>
<dbReference type="InterPro" id="IPR052945">
    <property type="entry name" value="Mitotic_Regulator"/>
</dbReference>
<dbReference type="AlphaFoldDB" id="A0A397VYI2"/>
<organism evidence="1 2">
    <name type="scientific">Gigaspora rosea</name>
    <dbReference type="NCBI Taxonomy" id="44941"/>
    <lineage>
        <taxon>Eukaryota</taxon>
        <taxon>Fungi</taxon>
        <taxon>Fungi incertae sedis</taxon>
        <taxon>Mucoromycota</taxon>
        <taxon>Glomeromycotina</taxon>
        <taxon>Glomeromycetes</taxon>
        <taxon>Diversisporales</taxon>
        <taxon>Gigasporaceae</taxon>
        <taxon>Gigaspora</taxon>
    </lineage>
</organism>
<dbReference type="Proteomes" id="UP000266673">
    <property type="component" value="Unassembled WGS sequence"/>
</dbReference>
<protein>
    <recommendedName>
        <fullName evidence="3">HCP-like protein</fullName>
    </recommendedName>
</protein>
<proteinExistence type="predicted"/>
<dbReference type="InterPro" id="IPR006597">
    <property type="entry name" value="Sel1-like"/>
</dbReference>
<dbReference type="InterPro" id="IPR011990">
    <property type="entry name" value="TPR-like_helical_dom_sf"/>
</dbReference>
<dbReference type="EMBL" id="QKWP01000120">
    <property type="protein sequence ID" value="RIB26852.1"/>
    <property type="molecule type" value="Genomic_DNA"/>
</dbReference>
<evidence type="ECO:0000313" key="1">
    <source>
        <dbReference type="EMBL" id="RIB26852.1"/>
    </source>
</evidence>
<dbReference type="PANTHER" id="PTHR43628:SF1">
    <property type="entry name" value="CHITIN SYNTHASE REGULATORY FACTOR 2-RELATED"/>
    <property type="match status" value="1"/>
</dbReference>
<dbReference type="PANTHER" id="PTHR43628">
    <property type="entry name" value="ACTIVATOR OF C KINASE PROTEIN 1-RELATED"/>
    <property type="match status" value="1"/>
</dbReference>
<dbReference type="SMART" id="SM00671">
    <property type="entry name" value="SEL1"/>
    <property type="match status" value="2"/>
</dbReference>
<reference evidence="1 2" key="1">
    <citation type="submission" date="2018-06" db="EMBL/GenBank/DDBJ databases">
        <title>Comparative genomics reveals the genomic features of Rhizophagus irregularis, R. cerebriforme, R. diaphanum and Gigaspora rosea, and their symbiotic lifestyle signature.</title>
        <authorList>
            <person name="Morin E."/>
            <person name="San Clemente H."/>
            <person name="Chen E.C.H."/>
            <person name="De La Providencia I."/>
            <person name="Hainaut M."/>
            <person name="Kuo A."/>
            <person name="Kohler A."/>
            <person name="Murat C."/>
            <person name="Tang N."/>
            <person name="Roy S."/>
            <person name="Loubradou J."/>
            <person name="Henrissat B."/>
            <person name="Grigoriev I.V."/>
            <person name="Corradi N."/>
            <person name="Roux C."/>
            <person name="Martin F.M."/>
        </authorList>
    </citation>
    <scope>NUCLEOTIDE SEQUENCE [LARGE SCALE GENOMIC DNA]</scope>
    <source>
        <strain evidence="1 2">DAOM 194757</strain>
    </source>
</reference>